<protein>
    <submittedName>
        <fullName evidence="1">Uncharacterized protein</fullName>
    </submittedName>
</protein>
<accession>A0A9Q0TKP0</accession>
<organism evidence="1 2">
    <name type="scientific">Salix purpurea</name>
    <name type="common">Purple osier willow</name>
    <dbReference type="NCBI Taxonomy" id="77065"/>
    <lineage>
        <taxon>Eukaryota</taxon>
        <taxon>Viridiplantae</taxon>
        <taxon>Streptophyta</taxon>
        <taxon>Embryophyta</taxon>
        <taxon>Tracheophyta</taxon>
        <taxon>Spermatophyta</taxon>
        <taxon>Magnoliopsida</taxon>
        <taxon>eudicotyledons</taxon>
        <taxon>Gunneridae</taxon>
        <taxon>Pentapetalae</taxon>
        <taxon>rosids</taxon>
        <taxon>fabids</taxon>
        <taxon>Malpighiales</taxon>
        <taxon>Salicaceae</taxon>
        <taxon>Saliceae</taxon>
        <taxon>Salix</taxon>
    </lineage>
</organism>
<evidence type="ECO:0000313" key="1">
    <source>
        <dbReference type="EMBL" id="KAJ6713376.1"/>
    </source>
</evidence>
<dbReference type="AlphaFoldDB" id="A0A9Q0TKP0"/>
<sequence length="74" mass="8014">MNSTQVGILEQPDKVRLCRLLKRCDCAALEPLVASCFLGAFPPVDFLAVCFVRAIGCSGICLFLEKVRGGLGPW</sequence>
<dbReference type="EMBL" id="JAPFFK010000015">
    <property type="protein sequence ID" value="KAJ6713376.1"/>
    <property type="molecule type" value="Genomic_DNA"/>
</dbReference>
<gene>
    <name evidence="1" type="ORF">OIU79_009379</name>
</gene>
<keyword evidence="2" id="KW-1185">Reference proteome</keyword>
<comment type="caution">
    <text evidence="1">The sequence shown here is derived from an EMBL/GenBank/DDBJ whole genome shotgun (WGS) entry which is preliminary data.</text>
</comment>
<name>A0A9Q0TKP0_SALPP</name>
<reference evidence="1" key="1">
    <citation type="submission" date="2022-11" db="EMBL/GenBank/DDBJ databases">
        <authorList>
            <person name="Hyden B.L."/>
            <person name="Feng K."/>
            <person name="Yates T."/>
            <person name="Jawdy S."/>
            <person name="Smart L.B."/>
            <person name="Muchero W."/>
        </authorList>
    </citation>
    <scope>NUCLEOTIDE SEQUENCE</scope>
    <source>
        <tissue evidence="1">Shoot tip</tissue>
    </source>
</reference>
<dbReference type="OrthoDB" id="1664504at2759"/>
<proteinExistence type="predicted"/>
<dbReference type="Proteomes" id="UP001151532">
    <property type="component" value="Chromosome 1"/>
</dbReference>
<evidence type="ECO:0000313" key="2">
    <source>
        <dbReference type="Proteomes" id="UP001151532"/>
    </source>
</evidence>
<reference evidence="1" key="2">
    <citation type="journal article" date="2023" name="Int. J. Mol. Sci.">
        <title>De Novo Assembly and Annotation of 11 Diverse Shrub Willow (Salix) Genomes Reveals Novel Gene Organization in Sex-Linked Regions.</title>
        <authorList>
            <person name="Hyden B."/>
            <person name="Feng K."/>
            <person name="Yates T.B."/>
            <person name="Jawdy S."/>
            <person name="Cereghino C."/>
            <person name="Smart L.B."/>
            <person name="Muchero W."/>
        </authorList>
    </citation>
    <scope>NUCLEOTIDE SEQUENCE</scope>
    <source>
        <tissue evidence="1">Shoot tip</tissue>
    </source>
</reference>